<dbReference type="EMBL" id="JBFDAA010000009">
    <property type="protein sequence ID" value="KAL1129437.1"/>
    <property type="molecule type" value="Genomic_DNA"/>
</dbReference>
<evidence type="ECO:0000256" key="2">
    <source>
        <dbReference type="ARBA" id="ARBA00022723"/>
    </source>
</evidence>
<sequence>MSDSVPKRNGFSCLECGRRYVHKSNLLRHIRVECGKRPNLECPLCPKMFAYKQKLHLHIFRVHRSDKRAVQKCDECGKVYKNKQSLVQHVKEQHWDPQPKYCCQFCDYRGKRKHHLQSHIISRHQSQAFAVFKTT</sequence>
<dbReference type="Pfam" id="PF00096">
    <property type="entry name" value="zf-C2H2"/>
    <property type="match status" value="2"/>
</dbReference>
<feature type="domain" description="C2H2-type" evidence="8">
    <location>
        <begin position="40"/>
        <end position="68"/>
    </location>
</feature>
<name>A0ABD0YDV5_9HEMI</name>
<keyword evidence="3" id="KW-0677">Repeat</keyword>
<proteinExistence type="predicted"/>
<dbReference type="InterPro" id="IPR013087">
    <property type="entry name" value="Znf_C2H2_type"/>
</dbReference>
<keyword evidence="5" id="KW-0862">Zinc</keyword>
<dbReference type="InterPro" id="IPR050888">
    <property type="entry name" value="ZnF_C2H2-type_TF"/>
</dbReference>
<comment type="caution">
    <text evidence="9">The sequence shown here is derived from an EMBL/GenBank/DDBJ whole genome shotgun (WGS) entry which is preliminary data.</text>
</comment>
<protein>
    <recommendedName>
        <fullName evidence="8">C2H2-type domain-containing protein</fullName>
    </recommendedName>
</protein>
<evidence type="ECO:0000256" key="6">
    <source>
        <dbReference type="ARBA" id="ARBA00023242"/>
    </source>
</evidence>
<accession>A0ABD0YDV5</accession>
<dbReference type="SMART" id="SM00355">
    <property type="entry name" value="ZnF_C2H2"/>
    <property type="match status" value="4"/>
</dbReference>
<dbReference type="Pfam" id="PF13894">
    <property type="entry name" value="zf-C2H2_4"/>
    <property type="match status" value="1"/>
</dbReference>
<dbReference type="InterPro" id="IPR036236">
    <property type="entry name" value="Znf_C2H2_sf"/>
</dbReference>
<dbReference type="Gene3D" id="3.30.160.60">
    <property type="entry name" value="Classic Zinc Finger"/>
    <property type="match status" value="2"/>
</dbReference>
<keyword evidence="4 7" id="KW-0863">Zinc-finger</keyword>
<dbReference type="PANTHER" id="PTHR24406">
    <property type="entry name" value="TRANSCRIPTIONAL REPRESSOR CTCFL-RELATED"/>
    <property type="match status" value="1"/>
</dbReference>
<feature type="domain" description="C2H2-type" evidence="8">
    <location>
        <begin position="11"/>
        <end position="38"/>
    </location>
</feature>
<evidence type="ECO:0000256" key="7">
    <source>
        <dbReference type="PROSITE-ProRule" id="PRU00042"/>
    </source>
</evidence>
<feature type="domain" description="C2H2-type" evidence="8">
    <location>
        <begin position="71"/>
        <end position="99"/>
    </location>
</feature>
<dbReference type="PROSITE" id="PS00028">
    <property type="entry name" value="ZINC_FINGER_C2H2_1"/>
    <property type="match status" value="2"/>
</dbReference>
<evidence type="ECO:0000256" key="5">
    <source>
        <dbReference type="ARBA" id="ARBA00022833"/>
    </source>
</evidence>
<evidence type="ECO:0000256" key="3">
    <source>
        <dbReference type="ARBA" id="ARBA00022737"/>
    </source>
</evidence>
<evidence type="ECO:0000259" key="8">
    <source>
        <dbReference type="PROSITE" id="PS50157"/>
    </source>
</evidence>
<evidence type="ECO:0000256" key="4">
    <source>
        <dbReference type="ARBA" id="ARBA00022771"/>
    </source>
</evidence>
<dbReference type="FunFam" id="3.30.160.60:FF:000100">
    <property type="entry name" value="Zinc finger 45-like"/>
    <property type="match status" value="1"/>
</dbReference>
<reference evidence="9 10" key="1">
    <citation type="submission" date="2024-07" db="EMBL/GenBank/DDBJ databases">
        <title>Chromosome-level genome assembly of the water stick insect Ranatra chinensis (Heteroptera: Nepidae).</title>
        <authorList>
            <person name="Liu X."/>
        </authorList>
    </citation>
    <scope>NUCLEOTIDE SEQUENCE [LARGE SCALE GENOMIC DNA]</scope>
    <source>
        <strain evidence="9">Cailab_2021Rc</strain>
        <tissue evidence="9">Muscle</tissue>
    </source>
</reference>
<evidence type="ECO:0000256" key="1">
    <source>
        <dbReference type="ARBA" id="ARBA00004123"/>
    </source>
</evidence>
<keyword evidence="6" id="KW-0539">Nucleus</keyword>
<dbReference type="PROSITE" id="PS50157">
    <property type="entry name" value="ZINC_FINGER_C2H2_2"/>
    <property type="match status" value="3"/>
</dbReference>
<keyword evidence="2" id="KW-0479">Metal-binding</keyword>
<dbReference type="SUPFAM" id="SSF57667">
    <property type="entry name" value="beta-beta-alpha zinc fingers"/>
    <property type="match status" value="2"/>
</dbReference>
<comment type="subcellular location">
    <subcellularLocation>
        <location evidence="1">Nucleus</location>
    </subcellularLocation>
</comment>
<gene>
    <name evidence="9" type="ORF">AAG570_013963</name>
</gene>
<dbReference type="AlphaFoldDB" id="A0ABD0YDV5"/>
<dbReference type="GO" id="GO:0008270">
    <property type="term" value="F:zinc ion binding"/>
    <property type="evidence" value="ECO:0007669"/>
    <property type="project" value="UniProtKB-KW"/>
</dbReference>
<keyword evidence="10" id="KW-1185">Reference proteome</keyword>
<evidence type="ECO:0000313" key="9">
    <source>
        <dbReference type="EMBL" id="KAL1129437.1"/>
    </source>
</evidence>
<organism evidence="9 10">
    <name type="scientific">Ranatra chinensis</name>
    <dbReference type="NCBI Taxonomy" id="642074"/>
    <lineage>
        <taxon>Eukaryota</taxon>
        <taxon>Metazoa</taxon>
        <taxon>Ecdysozoa</taxon>
        <taxon>Arthropoda</taxon>
        <taxon>Hexapoda</taxon>
        <taxon>Insecta</taxon>
        <taxon>Pterygota</taxon>
        <taxon>Neoptera</taxon>
        <taxon>Paraneoptera</taxon>
        <taxon>Hemiptera</taxon>
        <taxon>Heteroptera</taxon>
        <taxon>Panheteroptera</taxon>
        <taxon>Nepomorpha</taxon>
        <taxon>Nepidae</taxon>
        <taxon>Ranatrinae</taxon>
        <taxon>Ranatra</taxon>
    </lineage>
</organism>
<evidence type="ECO:0000313" key="10">
    <source>
        <dbReference type="Proteomes" id="UP001558652"/>
    </source>
</evidence>
<dbReference type="Proteomes" id="UP001558652">
    <property type="component" value="Unassembled WGS sequence"/>
</dbReference>
<dbReference type="GO" id="GO:0005634">
    <property type="term" value="C:nucleus"/>
    <property type="evidence" value="ECO:0007669"/>
    <property type="project" value="UniProtKB-SubCell"/>
</dbReference>